<dbReference type="Proteomes" id="UP000319094">
    <property type="component" value="Unassembled WGS sequence"/>
</dbReference>
<accession>A0A542Y7R6</accession>
<protein>
    <recommendedName>
        <fullName evidence="5">DinB family protein</fullName>
    </recommendedName>
</protein>
<dbReference type="EMBL" id="VFON01000001">
    <property type="protein sequence ID" value="TQL42569.1"/>
    <property type="molecule type" value="Genomic_DNA"/>
</dbReference>
<evidence type="ECO:0000313" key="2">
    <source>
        <dbReference type="EMBL" id="TQL42569.1"/>
    </source>
</evidence>
<comment type="caution">
    <text evidence="3">The sequence shown here is derived from an EMBL/GenBank/DDBJ whole genome shotgun (WGS) entry which is preliminary data.</text>
</comment>
<dbReference type="RefSeq" id="WP_141886009.1">
    <property type="nucleotide sequence ID" value="NZ_VFON01000001.1"/>
</dbReference>
<keyword evidence="4" id="KW-1185">Reference proteome</keyword>
<reference evidence="3 4" key="1">
    <citation type="submission" date="2019-06" db="EMBL/GenBank/DDBJ databases">
        <title>Sequencing the genomes of 1000 actinobacteria strains.</title>
        <authorList>
            <person name="Klenk H.-P."/>
        </authorList>
    </citation>
    <scope>NUCLEOTIDE SEQUENCE [LARGE SCALE GENOMIC DNA]</scope>
    <source>
        <strain evidence="3 4">DSM 8803</strain>
    </source>
</reference>
<dbReference type="EMBL" id="VFON01000001">
    <property type="protein sequence ID" value="TQL44024.1"/>
    <property type="molecule type" value="Genomic_DNA"/>
</dbReference>
<dbReference type="OrthoDB" id="5147644at2"/>
<name>A0A542Y7R6_9MICO</name>
<proteinExistence type="predicted"/>
<evidence type="ECO:0008006" key="5">
    <source>
        <dbReference type="Google" id="ProtNLM"/>
    </source>
</evidence>
<evidence type="ECO:0000256" key="1">
    <source>
        <dbReference type="SAM" id="MobiDB-lite"/>
    </source>
</evidence>
<sequence length="127" mass="14136">MTENLPKYGEPTDWHTVDSVRTPSEPGEPAPWEDAEHIPTASLNDVLNVAREQVLEFAPALPPELVEAGKCPASYRVAHLMQARNLWNATEPDRSAYGDDGFSIPARPLDWIVRQMLRPKTPIPVAL</sequence>
<organism evidence="3 4">
    <name type="scientific">Leucobacter komagatae</name>
    <dbReference type="NCBI Taxonomy" id="55969"/>
    <lineage>
        <taxon>Bacteria</taxon>
        <taxon>Bacillati</taxon>
        <taxon>Actinomycetota</taxon>
        <taxon>Actinomycetes</taxon>
        <taxon>Micrococcales</taxon>
        <taxon>Microbacteriaceae</taxon>
        <taxon>Leucobacter</taxon>
    </lineage>
</organism>
<feature type="region of interest" description="Disordered" evidence="1">
    <location>
        <begin position="1"/>
        <end position="35"/>
    </location>
</feature>
<gene>
    <name evidence="2" type="ORF">FB468_0571</name>
    <name evidence="3" type="ORF">FB468_2062</name>
</gene>
<evidence type="ECO:0000313" key="3">
    <source>
        <dbReference type="EMBL" id="TQL44024.1"/>
    </source>
</evidence>
<dbReference type="AlphaFoldDB" id="A0A542Y7R6"/>
<evidence type="ECO:0000313" key="4">
    <source>
        <dbReference type="Proteomes" id="UP000319094"/>
    </source>
</evidence>